<dbReference type="NCBIfam" id="TIGR02532">
    <property type="entry name" value="IV_pilin_GFxxxE"/>
    <property type="match status" value="1"/>
</dbReference>
<dbReference type="GO" id="GO:0030420">
    <property type="term" value="P:establishment of competence for transformation"/>
    <property type="evidence" value="ECO:0007669"/>
    <property type="project" value="UniProtKB-KW"/>
</dbReference>
<dbReference type="RefSeq" id="WP_036066195.1">
    <property type="nucleotide sequence ID" value="NZ_MPLS01000001.1"/>
</dbReference>
<evidence type="ECO:0000256" key="1">
    <source>
        <dbReference type="ARBA" id="ARBA00004241"/>
    </source>
</evidence>
<name>A0A1X0VG83_LEUPS</name>
<protein>
    <submittedName>
        <fullName evidence="3">Type II secretory pathway, pseudopilin PulG</fullName>
    </submittedName>
</protein>
<dbReference type="EMBL" id="MPLS01000001">
    <property type="protein sequence ID" value="ORI98762.1"/>
    <property type="molecule type" value="Genomic_DNA"/>
</dbReference>
<evidence type="ECO:0000256" key="2">
    <source>
        <dbReference type="ARBA" id="ARBA00023287"/>
    </source>
</evidence>
<comment type="caution">
    <text evidence="3">The sequence shown here is derived from an EMBL/GenBank/DDBJ whole genome shotgun (WGS) entry which is preliminary data.</text>
</comment>
<sequence>MKLTNSGFTLVESLITLLIVSLCLVIGAQPPKTVGKNTDQWLATFKTRWQNARLTAQSQGRQVTVIFDQSEMLIDGEHIPYPLNYSKCVRQQISVLPTGYVAPITITLDGSPNINIIFSLGGGEYRVSKK</sequence>
<accession>A0A1X0VG83</accession>
<gene>
    <name evidence="3" type="ORF">BMR96_00480</name>
</gene>
<dbReference type="InterPro" id="IPR012902">
    <property type="entry name" value="N_methyl_site"/>
</dbReference>
<dbReference type="GO" id="GO:0009986">
    <property type="term" value="C:cell surface"/>
    <property type="evidence" value="ECO:0007669"/>
    <property type="project" value="UniProtKB-SubCell"/>
</dbReference>
<dbReference type="Proteomes" id="UP000192288">
    <property type="component" value="Unassembled WGS sequence"/>
</dbReference>
<dbReference type="SUPFAM" id="SSF54523">
    <property type="entry name" value="Pili subunits"/>
    <property type="match status" value="1"/>
</dbReference>
<dbReference type="InterPro" id="IPR045584">
    <property type="entry name" value="Pilin-like"/>
</dbReference>
<keyword evidence="2" id="KW-0178">Competence</keyword>
<proteinExistence type="predicted"/>
<evidence type="ECO:0000313" key="4">
    <source>
        <dbReference type="Proteomes" id="UP000192288"/>
    </source>
</evidence>
<dbReference type="Pfam" id="PF07963">
    <property type="entry name" value="N_methyl"/>
    <property type="match status" value="1"/>
</dbReference>
<dbReference type="STRING" id="33968.BMS77_02845"/>
<evidence type="ECO:0000313" key="3">
    <source>
        <dbReference type="EMBL" id="ORI98762.1"/>
    </source>
</evidence>
<organism evidence="3 4">
    <name type="scientific">Leuconostoc pseudomesenteroides</name>
    <dbReference type="NCBI Taxonomy" id="33968"/>
    <lineage>
        <taxon>Bacteria</taxon>
        <taxon>Bacillati</taxon>
        <taxon>Bacillota</taxon>
        <taxon>Bacilli</taxon>
        <taxon>Lactobacillales</taxon>
        <taxon>Lactobacillaceae</taxon>
        <taxon>Leuconostoc</taxon>
    </lineage>
</organism>
<reference evidence="3 4" key="1">
    <citation type="journal article" date="2017" name="Front. Microbiol.">
        <title>Genomic Characterization of Dairy Associated Leuconostoc Species and Diversity of Leuconostocs in Undefined Mixed Mesophilic Starter Cultures.</title>
        <authorList>
            <person name="Frantzen C.A."/>
            <person name="Kot W."/>
            <person name="Pedersen T.B."/>
            <person name="Ardo Y.M."/>
            <person name="Broadbent J.R."/>
            <person name="Neve H."/>
            <person name="Hansen L.H."/>
            <person name="Dal Bello F."/>
            <person name="Ostlie H.M."/>
            <person name="Kleppen H.P."/>
            <person name="Vogensen F.K."/>
            <person name="Holo H."/>
        </authorList>
    </citation>
    <scope>NUCLEOTIDE SEQUENCE [LARGE SCALE GENOMIC DNA]</scope>
    <source>
        <strain evidence="3 4">LMGCF08</strain>
    </source>
</reference>
<dbReference type="AlphaFoldDB" id="A0A1X0VG83"/>
<comment type="subcellular location">
    <subcellularLocation>
        <location evidence="1">Cell surface</location>
    </subcellularLocation>
</comment>
<dbReference type="GeneID" id="97229868"/>